<gene>
    <name evidence="2" type="ORF">BECKDK2373B_GA0170837_12068</name>
</gene>
<reference evidence="2" key="1">
    <citation type="submission" date="2019-02" db="EMBL/GenBank/DDBJ databases">
        <authorList>
            <person name="Gruber-Vodicka R. H."/>
            <person name="Seah K. B. B."/>
        </authorList>
    </citation>
    <scope>NUCLEOTIDE SEQUENCE</scope>
    <source>
        <strain evidence="2">BECK_DK47</strain>
    </source>
</reference>
<evidence type="ECO:0000256" key="1">
    <source>
        <dbReference type="SAM" id="Phobius"/>
    </source>
</evidence>
<proteinExistence type="predicted"/>
<sequence>MFIRKTRKYGKVLEEKTISLKRPIFVFGAHGSGKTHWLTRLYEHSALIWGSKIKAEALYLSALTPISAWVDGGPVGAWWDQADPNGNGARWSKLKAFEKVNALPRYVAETGAVVFLDDAHKLSGRKLDVAKRCLMPAKVWVVSANQENRIPPNLRVVLSGSNPQIYKLSSDVAYDMTSILMWGLIALLVAGGMWELALVVGGAKALASGRRAAKQD</sequence>
<dbReference type="EMBL" id="CAADEX010000206">
    <property type="protein sequence ID" value="VFJ68108.1"/>
    <property type="molecule type" value="Genomic_DNA"/>
</dbReference>
<dbReference type="SUPFAM" id="SSF52540">
    <property type="entry name" value="P-loop containing nucleoside triphosphate hydrolases"/>
    <property type="match status" value="1"/>
</dbReference>
<accession>A0A450TKG3</accession>
<keyword evidence="1" id="KW-0472">Membrane</keyword>
<name>A0A450TKG3_9GAMM</name>
<keyword evidence="1" id="KW-1133">Transmembrane helix</keyword>
<protein>
    <submittedName>
        <fullName evidence="2">Uncharacterized protein</fullName>
    </submittedName>
</protein>
<evidence type="ECO:0000313" key="2">
    <source>
        <dbReference type="EMBL" id="VFJ68108.1"/>
    </source>
</evidence>
<keyword evidence="1" id="KW-0812">Transmembrane</keyword>
<feature type="transmembrane region" description="Helical" evidence="1">
    <location>
        <begin position="179"/>
        <end position="201"/>
    </location>
</feature>
<dbReference type="AlphaFoldDB" id="A0A450TKG3"/>
<dbReference type="InterPro" id="IPR027417">
    <property type="entry name" value="P-loop_NTPase"/>
</dbReference>
<organism evidence="2">
    <name type="scientific">Candidatus Kentrum sp. DK</name>
    <dbReference type="NCBI Taxonomy" id="2126562"/>
    <lineage>
        <taxon>Bacteria</taxon>
        <taxon>Pseudomonadati</taxon>
        <taxon>Pseudomonadota</taxon>
        <taxon>Gammaproteobacteria</taxon>
        <taxon>Candidatus Kentrum</taxon>
    </lineage>
</organism>